<comment type="caution">
    <text evidence="3">The sequence shown here is derived from an EMBL/GenBank/DDBJ whole genome shotgun (WGS) entry which is preliminary data.</text>
</comment>
<dbReference type="PANTHER" id="PTHR12835:SF5">
    <property type="entry name" value="BIOTIN--PROTEIN LIGASE"/>
    <property type="match status" value="1"/>
</dbReference>
<dbReference type="Gene3D" id="2.30.30.100">
    <property type="match status" value="1"/>
</dbReference>
<dbReference type="InterPro" id="IPR004143">
    <property type="entry name" value="BPL_LPL_catalytic"/>
</dbReference>
<dbReference type="OrthoDB" id="9807064at2"/>
<feature type="domain" description="BPL/LPL catalytic" evidence="2">
    <location>
        <begin position="1"/>
        <end position="173"/>
    </location>
</feature>
<accession>A0A081LBI1</accession>
<dbReference type="EMBL" id="JOTP01000008">
    <property type="protein sequence ID" value="KEP26607.1"/>
    <property type="molecule type" value="Genomic_DNA"/>
</dbReference>
<sequence length="239" mass="26867">MKIFQYDTIDSTNNEAKRLIQQGEVPSFAVYARQQTAGRGRLGRPWETPTGNVAVTMTVMPPENLSTQSTIAPVTALAIYDVLKPLMRAEDQLAIKWPNDILINEAKVSGTLIEADRSAIYIGVGINVETKPEHVPYKTICLSELAEVKADQLVKELAVAFEKYYTRWQNEGFEALTALYNKRLFRLNQPLRISLDREKQTWQEGICCGVNRHGHLQLKDEQGHIKAHSAGDIDAPPQH</sequence>
<dbReference type="GO" id="GO:0004077">
    <property type="term" value="F:biotin--[biotin carboxyl-carrier protein] ligase activity"/>
    <property type="evidence" value="ECO:0007669"/>
    <property type="project" value="InterPro"/>
</dbReference>
<keyword evidence="1 3" id="KW-0436">Ligase</keyword>
<dbReference type="CDD" id="cd16442">
    <property type="entry name" value="BPL"/>
    <property type="match status" value="1"/>
</dbReference>
<dbReference type="Proteomes" id="UP000028091">
    <property type="component" value="Unassembled WGS sequence"/>
</dbReference>
<protein>
    <submittedName>
        <fullName evidence="3">Biotin--acetyl-CoA-carboxylase ligase</fullName>
    </submittedName>
</protein>
<dbReference type="eggNOG" id="COG0340">
    <property type="taxonomic scope" value="Bacteria"/>
</dbReference>
<dbReference type="RefSeq" id="WP_034320839.1">
    <property type="nucleotide sequence ID" value="NZ_JOTP01000008.1"/>
</dbReference>
<dbReference type="GO" id="GO:0005737">
    <property type="term" value="C:cytoplasm"/>
    <property type="evidence" value="ECO:0007669"/>
    <property type="project" value="TreeGrafter"/>
</dbReference>
<dbReference type="NCBIfam" id="TIGR00121">
    <property type="entry name" value="birA_ligase"/>
    <property type="match status" value="1"/>
</dbReference>
<gene>
    <name evidence="3" type="ORF">BA70_18685</name>
</gene>
<dbReference type="Gene3D" id="3.30.930.10">
    <property type="entry name" value="Bira Bifunctional Protein, Domain 2"/>
    <property type="match status" value="1"/>
</dbReference>
<keyword evidence="4" id="KW-1185">Reference proteome</keyword>
<dbReference type="Pfam" id="PF03099">
    <property type="entry name" value="BPL_LplA_LipB"/>
    <property type="match status" value="1"/>
</dbReference>
<evidence type="ECO:0000256" key="1">
    <source>
        <dbReference type="ARBA" id="ARBA00022598"/>
    </source>
</evidence>
<organism evidence="3 4">
    <name type="scientific">Bacillus zhangzhouensis</name>
    <dbReference type="NCBI Taxonomy" id="1178540"/>
    <lineage>
        <taxon>Bacteria</taxon>
        <taxon>Bacillati</taxon>
        <taxon>Bacillota</taxon>
        <taxon>Bacilli</taxon>
        <taxon>Bacillales</taxon>
        <taxon>Bacillaceae</taxon>
        <taxon>Bacillus</taxon>
    </lineage>
</organism>
<dbReference type="PROSITE" id="PS51733">
    <property type="entry name" value="BPL_LPL_CATALYTIC"/>
    <property type="match status" value="1"/>
</dbReference>
<evidence type="ECO:0000313" key="3">
    <source>
        <dbReference type="EMBL" id="KEP26607.1"/>
    </source>
</evidence>
<dbReference type="SUPFAM" id="SSF55681">
    <property type="entry name" value="Class II aaRS and biotin synthetases"/>
    <property type="match status" value="1"/>
</dbReference>
<reference evidence="3 4" key="1">
    <citation type="submission" date="2012-09" db="EMBL/GenBank/DDBJ databases">
        <title>Genome Sequence of Bacillus sp. DW5-4.</title>
        <authorList>
            <person name="Lai Q."/>
            <person name="Liu Y."/>
            <person name="Shao Z."/>
        </authorList>
    </citation>
    <scope>NUCLEOTIDE SEQUENCE [LARGE SCALE GENOMIC DNA]</scope>
    <source>
        <strain evidence="3 4">DW5-4</strain>
    </source>
</reference>
<evidence type="ECO:0000313" key="4">
    <source>
        <dbReference type="Proteomes" id="UP000028091"/>
    </source>
</evidence>
<proteinExistence type="predicted"/>
<dbReference type="PANTHER" id="PTHR12835">
    <property type="entry name" value="BIOTIN PROTEIN LIGASE"/>
    <property type="match status" value="1"/>
</dbReference>
<dbReference type="GO" id="GO:0016740">
    <property type="term" value="F:transferase activity"/>
    <property type="evidence" value="ECO:0007669"/>
    <property type="project" value="UniProtKB-ARBA"/>
</dbReference>
<evidence type="ECO:0000259" key="2">
    <source>
        <dbReference type="PROSITE" id="PS51733"/>
    </source>
</evidence>
<dbReference type="InterPro" id="IPR004408">
    <property type="entry name" value="Biotin_CoA_COase_ligase"/>
</dbReference>
<dbReference type="AlphaFoldDB" id="A0A081LBI1"/>
<name>A0A081LBI1_9BACI</name>
<dbReference type="GO" id="GO:0009249">
    <property type="term" value="P:protein lipoylation"/>
    <property type="evidence" value="ECO:0007669"/>
    <property type="project" value="UniProtKB-ARBA"/>
</dbReference>
<dbReference type="InterPro" id="IPR045864">
    <property type="entry name" value="aa-tRNA-synth_II/BPL/LPL"/>
</dbReference>